<feature type="region of interest" description="Disordered" evidence="1">
    <location>
        <begin position="164"/>
        <end position="330"/>
    </location>
</feature>
<feature type="compositionally biased region" description="Low complexity" evidence="1">
    <location>
        <begin position="501"/>
        <end position="514"/>
    </location>
</feature>
<keyword evidence="2" id="KW-1133">Transmembrane helix</keyword>
<feature type="compositionally biased region" description="Basic and acidic residues" evidence="1">
    <location>
        <begin position="467"/>
        <end position="477"/>
    </location>
</feature>
<evidence type="ECO:0000256" key="1">
    <source>
        <dbReference type="SAM" id="MobiDB-lite"/>
    </source>
</evidence>
<feature type="compositionally biased region" description="Low complexity" evidence="1">
    <location>
        <begin position="352"/>
        <end position="364"/>
    </location>
</feature>
<dbReference type="SUPFAM" id="SSF117892">
    <property type="entry name" value="Band 7/SPFH domain"/>
    <property type="match status" value="1"/>
</dbReference>
<keyword evidence="5" id="KW-1185">Reference proteome</keyword>
<evidence type="ECO:0000313" key="5">
    <source>
        <dbReference type="Proteomes" id="UP001500466"/>
    </source>
</evidence>
<dbReference type="InterPro" id="IPR001107">
    <property type="entry name" value="Band_7"/>
</dbReference>
<proteinExistence type="predicted"/>
<keyword evidence="2" id="KW-0472">Membrane</keyword>
<feature type="domain" description="Band 7" evidence="3">
    <location>
        <begin position="601"/>
        <end position="764"/>
    </location>
</feature>
<evidence type="ECO:0000259" key="3">
    <source>
        <dbReference type="SMART" id="SM00244"/>
    </source>
</evidence>
<evidence type="ECO:0000256" key="2">
    <source>
        <dbReference type="SAM" id="Phobius"/>
    </source>
</evidence>
<feature type="region of interest" description="Disordered" evidence="1">
    <location>
        <begin position="1"/>
        <end position="130"/>
    </location>
</feature>
<evidence type="ECO:0000313" key="4">
    <source>
        <dbReference type="EMBL" id="GAA4958705.1"/>
    </source>
</evidence>
<gene>
    <name evidence="4" type="ORF">GCM10023205_21770</name>
</gene>
<dbReference type="SMART" id="SM00244">
    <property type="entry name" value="PHB"/>
    <property type="match status" value="1"/>
</dbReference>
<dbReference type="InterPro" id="IPR036013">
    <property type="entry name" value="Band_7/SPFH_dom_sf"/>
</dbReference>
<dbReference type="Pfam" id="PF01145">
    <property type="entry name" value="Band_7"/>
    <property type="match status" value="1"/>
</dbReference>
<reference evidence="5" key="1">
    <citation type="journal article" date="2019" name="Int. J. Syst. Evol. Microbiol.">
        <title>The Global Catalogue of Microorganisms (GCM) 10K type strain sequencing project: providing services to taxonomists for standard genome sequencing and annotation.</title>
        <authorList>
            <consortium name="The Broad Institute Genomics Platform"/>
            <consortium name="The Broad Institute Genome Sequencing Center for Infectious Disease"/>
            <person name="Wu L."/>
            <person name="Ma J."/>
        </authorList>
    </citation>
    <scope>NUCLEOTIDE SEQUENCE [LARGE SCALE GENOMIC DNA]</scope>
    <source>
        <strain evidence="5">JCM 17986</strain>
    </source>
</reference>
<feature type="compositionally biased region" description="Low complexity" evidence="1">
    <location>
        <begin position="179"/>
        <end position="188"/>
    </location>
</feature>
<feature type="transmembrane region" description="Helical" evidence="2">
    <location>
        <begin position="541"/>
        <end position="564"/>
    </location>
</feature>
<organism evidence="4 5">
    <name type="scientific">Yinghuangia aomiensis</name>
    <dbReference type="NCBI Taxonomy" id="676205"/>
    <lineage>
        <taxon>Bacteria</taxon>
        <taxon>Bacillati</taxon>
        <taxon>Actinomycetota</taxon>
        <taxon>Actinomycetes</taxon>
        <taxon>Kitasatosporales</taxon>
        <taxon>Streptomycetaceae</taxon>
        <taxon>Yinghuangia</taxon>
    </lineage>
</organism>
<feature type="compositionally biased region" description="Low complexity" evidence="1">
    <location>
        <begin position="41"/>
        <end position="64"/>
    </location>
</feature>
<dbReference type="EMBL" id="BAABHS010000006">
    <property type="protein sequence ID" value="GAA4958705.1"/>
    <property type="molecule type" value="Genomic_DNA"/>
</dbReference>
<feature type="transmembrane region" description="Helical" evidence="2">
    <location>
        <begin position="584"/>
        <end position="606"/>
    </location>
</feature>
<dbReference type="Gene3D" id="3.30.479.30">
    <property type="entry name" value="Band 7 domain"/>
    <property type="match status" value="1"/>
</dbReference>
<dbReference type="PANTHER" id="PTHR43446">
    <property type="entry name" value="MEMBRANE PROTEIN-RELATED"/>
    <property type="match status" value="1"/>
</dbReference>
<name>A0ABP9H2Y7_9ACTN</name>
<feature type="compositionally biased region" description="Low complexity" evidence="1">
    <location>
        <begin position="113"/>
        <end position="130"/>
    </location>
</feature>
<sequence length="828" mass="84469">MTREDSTGRPAGTGHGPDGTRQLAGNATTDGGRQAAPDPCATTGPTPRTPLTRTADAARAVGAALEPMAGHTRRQDTTAAAPSTDHGVPARADGIPPRSPDRRGPESHFTAQAAPVDARATTPATDAPPARVTAAAKNAAAARDAVIATGVAGTRPGRAGYGWDRAGSPAPDISRVTPAAAASALGRDSASDTRAEAPGRASASSQGGVAEPAVRSAGSVTGAHPFADSRAGVLGRASGPLQGGVAEPATGSAGSSPGAHPFAGSRADAPGRASASSQGGVAEPAPGSAGSAPGAHPFADRGAGTSGRASASSQARATEPAPHAAGAVPGVHASAAPTASVRQARFTPAPAAVEVPNPAARAPRTVPPLPFLRQSRPPRHASPSPFPARAAAAGAWARRKLAARVGAARVPVAVRESVPASAPGPFVVTVLDHDTAGGGDTALDGRILDTAEVRALTASGIGSAHPRHADGPPRERGTQMATTHSTPADPARHSGGDGTHAGRAAAADAAADKAQPTVVRARFPRADQDLRERGAFTLPGWLAGAALLAAVSAIAWAVAASGHFDTRLPDQLRGSELLDASPAAVLGTGIAAAAVALALLAGFFVVHAGTVRVLSRFGRYKGTVRRTGLVWAVPLTRRRKVDVRLRHWRSRPMDLTDRQGTPLQVMVLVVWQVRDSARAKFAVRDHEQYLRQQIEAAVSSVAASLPCDSFTRGADSLRDTEHIGEEMTRRLAGAMTAAGVQVFSVQALHIDYAPQVAESMLRRRIASLDAATRTAVLDDVVDTVSQAVDMFTRRALVRLDEDGRTDFIRELTVAMYSSRGTANPASRD</sequence>
<dbReference type="Proteomes" id="UP001500466">
    <property type="component" value="Unassembled WGS sequence"/>
</dbReference>
<accession>A0ABP9H2Y7</accession>
<feature type="region of interest" description="Disordered" evidence="1">
    <location>
        <begin position="352"/>
        <end position="387"/>
    </location>
</feature>
<protein>
    <recommendedName>
        <fullName evidence="3">Band 7 domain-containing protein</fullName>
    </recommendedName>
</protein>
<comment type="caution">
    <text evidence="4">The sequence shown here is derived from an EMBL/GenBank/DDBJ whole genome shotgun (WGS) entry which is preliminary data.</text>
</comment>
<dbReference type="PANTHER" id="PTHR43446:SF1">
    <property type="entry name" value="BAND 7 DOMAIN-CONTAINING PROTEIN"/>
    <property type="match status" value="1"/>
</dbReference>
<feature type="compositionally biased region" description="Low complexity" evidence="1">
    <location>
        <begin position="279"/>
        <end position="330"/>
    </location>
</feature>
<feature type="region of interest" description="Disordered" evidence="1">
    <location>
        <begin position="458"/>
        <end position="518"/>
    </location>
</feature>
<keyword evidence="2" id="KW-0812">Transmembrane</keyword>